<name>A0AAD4I3J6_9PEZI</name>
<dbReference type="AlphaFoldDB" id="A0AAD4I3J6"/>
<feature type="region of interest" description="Disordered" evidence="1">
    <location>
        <begin position="91"/>
        <end position="110"/>
    </location>
</feature>
<keyword evidence="3" id="KW-1185">Reference proteome</keyword>
<dbReference type="EMBL" id="JAHCVI010000001">
    <property type="protein sequence ID" value="KAG7291183.1"/>
    <property type="molecule type" value="Genomic_DNA"/>
</dbReference>
<evidence type="ECO:0000256" key="1">
    <source>
        <dbReference type="SAM" id="MobiDB-lite"/>
    </source>
</evidence>
<protein>
    <submittedName>
        <fullName evidence="2">Uncharacterized protein</fullName>
    </submittedName>
</protein>
<sequence length="255" mass="28472">MCHVCQRLGIVVEGPPPGLIEQENAEQEYLEQKQLEYYATRRAQGISQPPAPRKVLRSTPAPKVVIEPAPSHDGAPTFAAWFVSRSHLDADPTTEDGYSDSPPKQETEKHRPKFGIRVYDATEDATAERAAQLARRIFELTYAHRTVSCEQGHEDRIEVVALPLPASMAAEKRALRCVAHNRAEIAVRLRMQDAALAASWYIMAEDLCATAGERKQMWVITDLKNSWEEALKMADGLESSELRETMDQQGAHGLI</sequence>
<comment type="caution">
    <text evidence="2">The sequence shown here is derived from an EMBL/GenBank/DDBJ whole genome shotgun (WGS) entry which is preliminary data.</text>
</comment>
<accession>A0AAD4I3J6</accession>
<proteinExistence type="predicted"/>
<evidence type="ECO:0000313" key="3">
    <source>
        <dbReference type="Proteomes" id="UP001197093"/>
    </source>
</evidence>
<reference evidence="2" key="1">
    <citation type="submission" date="2023-02" db="EMBL/GenBank/DDBJ databases">
        <authorList>
            <person name="Palmer J.M."/>
        </authorList>
    </citation>
    <scope>NUCLEOTIDE SEQUENCE</scope>
    <source>
        <strain evidence="2">FW57</strain>
    </source>
</reference>
<gene>
    <name evidence="2" type="ORF">NEMBOFW57_001195</name>
</gene>
<dbReference type="Proteomes" id="UP001197093">
    <property type="component" value="Unassembled WGS sequence"/>
</dbReference>
<evidence type="ECO:0000313" key="2">
    <source>
        <dbReference type="EMBL" id="KAG7291183.1"/>
    </source>
</evidence>
<organism evidence="2 3">
    <name type="scientific">Staphylotrichum longicolle</name>
    <dbReference type="NCBI Taxonomy" id="669026"/>
    <lineage>
        <taxon>Eukaryota</taxon>
        <taxon>Fungi</taxon>
        <taxon>Dikarya</taxon>
        <taxon>Ascomycota</taxon>
        <taxon>Pezizomycotina</taxon>
        <taxon>Sordariomycetes</taxon>
        <taxon>Sordariomycetidae</taxon>
        <taxon>Sordariales</taxon>
        <taxon>Chaetomiaceae</taxon>
        <taxon>Staphylotrichum</taxon>
    </lineage>
</organism>